<evidence type="ECO:0000313" key="1">
    <source>
        <dbReference type="EMBL" id="KTC98350.1"/>
    </source>
</evidence>
<sequence length="63" mass="7420">VWLGANAWNDSAWSRYKNTRESTGAEKMSRTQGCIIKRLLLQRPRQSVFELLLFSRFVHNLTH</sequence>
<comment type="caution">
    <text evidence="1">The sequence shown here is derived from an EMBL/GenBank/DDBJ whole genome shotgun (WGS) entry which is preliminary data.</text>
</comment>
<feature type="non-terminal residue" evidence="1">
    <location>
        <position position="1"/>
    </location>
</feature>
<name>A0A0W0TSB1_9GAMM</name>
<accession>A0A0W0TSB1</accession>
<gene>
    <name evidence="1" type="ORF">Lgee_1652</name>
</gene>
<dbReference type="AlphaFoldDB" id="A0A0W0TSB1"/>
<proteinExistence type="predicted"/>
<dbReference type="EMBL" id="LNYC01000066">
    <property type="protein sequence ID" value="KTC98350.1"/>
    <property type="molecule type" value="Genomic_DNA"/>
</dbReference>
<evidence type="ECO:0000313" key="2">
    <source>
        <dbReference type="Proteomes" id="UP000054785"/>
    </source>
</evidence>
<protein>
    <submittedName>
        <fullName evidence="1">Uncharacterized protein</fullName>
    </submittedName>
</protein>
<dbReference type="Proteomes" id="UP000054785">
    <property type="component" value="Unassembled WGS sequence"/>
</dbReference>
<keyword evidence="2" id="KW-1185">Reference proteome</keyword>
<reference evidence="1 2" key="1">
    <citation type="submission" date="2015-11" db="EMBL/GenBank/DDBJ databases">
        <title>Genomic analysis of 38 Legionella species identifies large and diverse effector repertoires.</title>
        <authorList>
            <person name="Burstein D."/>
            <person name="Amaro F."/>
            <person name="Zusman T."/>
            <person name="Lifshitz Z."/>
            <person name="Cohen O."/>
            <person name="Gilbert J.A."/>
            <person name="Pupko T."/>
            <person name="Shuman H.A."/>
            <person name="Segal G."/>
        </authorList>
    </citation>
    <scope>NUCLEOTIDE SEQUENCE [LARGE SCALE GENOMIC DNA]</scope>
    <source>
        <strain evidence="1 2">ATCC 49504</strain>
    </source>
</reference>
<organism evidence="1 2">
    <name type="scientific">Legionella geestiana</name>
    <dbReference type="NCBI Taxonomy" id="45065"/>
    <lineage>
        <taxon>Bacteria</taxon>
        <taxon>Pseudomonadati</taxon>
        <taxon>Pseudomonadota</taxon>
        <taxon>Gammaproteobacteria</taxon>
        <taxon>Legionellales</taxon>
        <taxon>Legionellaceae</taxon>
        <taxon>Legionella</taxon>
    </lineage>
</organism>